<feature type="compositionally biased region" description="Basic and acidic residues" evidence="1">
    <location>
        <begin position="137"/>
        <end position="149"/>
    </location>
</feature>
<dbReference type="SUPFAM" id="SSF48452">
    <property type="entry name" value="TPR-like"/>
    <property type="match status" value="1"/>
</dbReference>
<evidence type="ECO:0000313" key="3">
    <source>
        <dbReference type="Proteomes" id="UP000327013"/>
    </source>
</evidence>
<proteinExistence type="predicted"/>
<gene>
    <name evidence="2" type="ORF">FH972_012467</name>
</gene>
<protein>
    <submittedName>
        <fullName evidence="2">Uncharacterized protein</fullName>
    </submittedName>
</protein>
<dbReference type="EMBL" id="CM017325">
    <property type="protein sequence ID" value="KAE8055640.1"/>
    <property type="molecule type" value="Genomic_DNA"/>
</dbReference>
<evidence type="ECO:0000313" key="2">
    <source>
        <dbReference type="EMBL" id="KAE8055640.1"/>
    </source>
</evidence>
<sequence>MRVVLLRTGSVPVQSHLAVPGSPRVSLSRHNSFSGVFSGVRSSLGSPRISLHLDTNRWRDSSEGKRIRRVLSESDVTGGSKLSGSGSLSFPARIPEEEYVSESEDDGFVSLSKGAGIWPESGIPLEDLGFSSGGRKPSGDGDDRTGNGDDMSKIGAYYLEMLKSNPGDPLLLGNYGKFLHEVEKDLARAEEYYGRAILASPGNGELLSSYGKLIWESHRDGERAKSYFDQAVYASPDDCMVMGSYASFMWEVEEEEEDGNEKSTGIAGASPALVAAF</sequence>
<feature type="region of interest" description="Disordered" evidence="1">
    <location>
        <begin position="122"/>
        <end position="149"/>
    </location>
</feature>
<accession>A0A5N6R3V0</accession>
<dbReference type="Proteomes" id="UP000327013">
    <property type="component" value="Chromosome 5"/>
</dbReference>
<dbReference type="AlphaFoldDB" id="A0A5N6R3V0"/>
<dbReference type="PANTHER" id="PTHR26312">
    <property type="entry name" value="TETRATRICOPEPTIDE REPEAT PROTEIN 5"/>
    <property type="match status" value="1"/>
</dbReference>
<dbReference type="PANTHER" id="PTHR26312:SF123">
    <property type="entry name" value="TETRATRICOPEPTIDE REPEAT (TPR)-LIKE SUPERFAMILY PROTEIN"/>
    <property type="match status" value="1"/>
</dbReference>
<dbReference type="InterPro" id="IPR011990">
    <property type="entry name" value="TPR-like_helical_dom_sf"/>
</dbReference>
<evidence type="ECO:0000256" key="1">
    <source>
        <dbReference type="SAM" id="MobiDB-lite"/>
    </source>
</evidence>
<reference evidence="2 3" key="1">
    <citation type="submission" date="2019-06" db="EMBL/GenBank/DDBJ databases">
        <title>A chromosomal-level reference genome of Carpinus fangiana (Coryloideae, Betulaceae).</title>
        <authorList>
            <person name="Yang X."/>
            <person name="Wang Z."/>
            <person name="Zhang L."/>
            <person name="Hao G."/>
            <person name="Liu J."/>
            <person name="Yang Y."/>
        </authorList>
    </citation>
    <scope>NUCLEOTIDE SEQUENCE [LARGE SCALE GENOMIC DNA]</scope>
    <source>
        <strain evidence="2">Cfa_2016G</strain>
        <tissue evidence="2">Leaf</tissue>
    </source>
</reference>
<dbReference type="OrthoDB" id="439046at2759"/>
<organism evidence="2 3">
    <name type="scientific">Carpinus fangiana</name>
    <dbReference type="NCBI Taxonomy" id="176857"/>
    <lineage>
        <taxon>Eukaryota</taxon>
        <taxon>Viridiplantae</taxon>
        <taxon>Streptophyta</taxon>
        <taxon>Embryophyta</taxon>
        <taxon>Tracheophyta</taxon>
        <taxon>Spermatophyta</taxon>
        <taxon>Magnoliopsida</taxon>
        <taxon>eudicotyledons</taxon>
        <taxon>Gunneridae</taxon>
        <taxon>Pentapetalae</taxon>
        <taxon>rosids</taxon>
        <taxon>fabids</taxon>
        <taxon>Fagales</taxon>
        <taxon>Betulaceae</taxon>
        <taxon>Carpinus</taxon>
    </lineage>
</organism>
<name>A0A5N6R3V0_9ROSI</name>
<dbReference type="Gene3D" id="1.25.40.10">
    <property type="entry name" value="Tetratricopeptide repeat domain"/>
    <property type="match status" value="1"/>
</dbReference>
<keyword evidence="3" id="KW-1185">Reference proteome</keyword>